<evidence type="ECO:0000256" key="2">
    <source>
        <dbReference type="ARBA" id="ARBA00022801"/>
    </source>
</evidence>
<feature type="compositionally biased region" description="Low complexity" evidence="3">
    <location>
        <begin position="22"/>
        <end position="58"/>
    </location>
</feature>
<reference evidence="7" key="1">
    <citation type="submission" date="2018-09" db="EMBL/GenBank/DDBJ databases">
        <authorList>
            <person name="Kim I."/>
        </authorList>
    </citation>
    <scope>NUCLEOTIDE SEQUENCE [LARGE SCALE GENOMIC DNA]</scope>
    <source>
        <strain evidence="7">DD4a</strain>
    </source>
</reference>
<dbReference type="PROSITE" id="PS50106">
    <property type="entry name" value="PDZ"/>
    <property type="match status" value="1"/>
</dbReference>
<protein>
    <submittedName>
        <fullName evidence="6">PDZ domain-containing protein</fullName>
    </submittedName>
</protein>
<dbReference type="InterPro" id="IPR001940">
    <property type="entry name" value="Peptidase_S1C"/>
</dbReference>
<keyword evidence="4" id="KW-0472">Membrane</keyword>
<dbReference type="PANTHER" id="PTHR43343:SF3">
    <property type="entry name" value="PROTEASE DO-LIKE 8, CHLOROPLASTIC"/>
    <property type="match status" value="1"/>
</dbReference>
<dbReference type="InterPro" id="IPR036034">
    <property type="entry name" value="PDZ_sf"/>
</dbReference>
<dbReference type="Proteomes" id="UP000265742">
    <property type="component" value="Unassembled WGS sequence"/>
</dbReference>
<feature type="region of interest" description="Disordered" evidence="3">
    <location>
        <begin position="101"/>
        <end position="167"/>
    </location>
</feature>
<dbReference type="InterPro" id="IPR009003">
    <property type="entry name" value="Peptidase_S1_PA"/>
</dbReference>
<accession>A0A3A1TTV3</accession>
<feature type="domain" description="PDZ" evidence="5">
    <location>
        <begin position="380"/>
        <end position="430"/>
    </location>
</feature>
<evidence type="ECO:0000313" key="7">
    <source>
        <dbReference type="Proteomes" id="UP000265742"/>
    </source>
</evidence>
<keyword evidence="4" id="KW-0812">Transmembrane</keyword>
<feature type="compositionally biased region" description="Low complexity" evidence="3">
    <location>
        <begin position="158"/>
        <end position="167"/>
    </location>
</feature>
<evidence type="ECO:0000313" key="6">
    <source>
        <dbReference type="EMBL" id="RIX26384.1"/>
    </source>
</evidence>
<dbReference type="Pfam" id="PF13365">
    <property type="entry name" value="Trypsin_2"/>
    <property type="match status" value="1"/>
</dbReference>
<dbReference type="GO" id="GO:0006508">
    <property type="term" value="P:proteolysis"/>
    <property type="evidence" value="ECO:0007669"/>
    <property type="project" value="UniProtKB-KW"/>
</dbReference>
<dbReference type="GO" id="GO:0004252">
    <property type="term" value="F:serine-type endopeptidase activity"/>
    <property type="evidence" value="ECO:0007669"/>
    <property type="project" value="InterPro"/>
</dbReference>
<keyword evidence="7" id="KW-1185">Reference proteome</keyword>
<dbReference type="Gene3D" id="2.40.10.120">
    <property type="match status" value="1"/>
</dbReference>
<dbReference type="EMBL" id="QXTG01000003">
    <property type="protein sequence ID" value="RIX26384.1"/>
    <property type="molecule type" value="Genomic_DNA"/>
</dbReference>
<gene>
    <name evidence="6" type="ORF">D1781_15650</name>
</gene>
<dbReference type="SUPFAM" id="SSF50494">
    <property type="entry name" value="Trypsin-like serine proteases"/>
    <property type="match status" value="1"/>
</dbReference>
<dbReference type="PRINTS" id="PR00834">
    <property type="entry name" value="PROTEASES2C"/>
</dbReference>
<proteinExistence type="predicted"/>
<evidence type="ECO:0000256" key="4">
    <source>
        <dbReference type="SAM" id="Phobius"/>
    </source>
</evidence>
<keyword evidence="2" id="KW-0378">Hydrolase</keyword>
<name>A0A3A1TTV3_9MICO</name>
<organism evidence="6 7">
    <name type="scientific">Amnibacterium setariae</name>
    <dbReference type="NCBI Taxonomy" id="2306585"/>
    <lineage>
        <taxon>Bacteria</taxon>
        <taxon>Bacillati</taxon>
        <taxon>Actinomycetota</taxon>
        <taxon>Actinomycetes</taxon>
        <taxon>Micrococcales</taxon>
        <taxon>Microbacteriaceae</taxon>
        <taxon>Amnibacterium</taxon>
    </lineage>
</organism>
<dbReference type="InterPro" id="IPR051201">
    <property type="entry name" value="Chloro_Bact_Ser_Proteases"/>
</dbReference>
<dbReference type="SUPFAM" id="SSF50156">
    <property type="entry name" value="PDZ domain-like"/>
    <property type="match status" value="1"/>
</dbReference>
<feature type="transmembrane region" description="Helical" evidence="4">
    <location>
        <begin position="70"/>
        <end position="95"/>
    </location>
</feature>
<sequence length="465" mass="44748">MGSVNDQNPFDVAPDDERRPAADAAHPEAPSADATAPLPTGPTAAAADAPVADTAASDGTEQARRKHHRFAALGIAAAVIFTAGAGGGAVASLALARSTTATSADGGSGFSSGQGGTGAQGGTNGSQGFGGQGFGGSQGGFGRFGQGSQGGQSGQGSSGSSDSGSTTATAAQVKGLVTIVSQLGYESGEAAGTGIILTSNGRILTNNHVIDGSTAIEVTDESTGRSYAAKVVGTNATKDVAVLQLEDASGLTPADIATSDPSVGDGVTAVGNANGTGTLSAATGEVSALGQTITTSSEGSAQGETLHDLIEISADVVSGDSGGAVENEDGDVVGVTTAASSGSADVTGYAIPIDAALGIARQIVAGDDTSEITIGLPAFLGVSLDPTETDRAVVGEVLSGTAAADTALAKGDVITKVDGTTISASDALSAAIKQHAPSDRVTITWTDADGGSRTATVTLTAGPAD</sequence>
<evidence type="ECO:0000256" key="3">
    <source>
        <dbReference type="SAM" id="MobiDB-lite"/>
    </source>
</evidence>
<evidence type="ECO:0000259" key="5">
    <source>
        <dbReference type="PROSITE" id="PS50106"/>
    </source>
</evidence>
<evidence type="ECO:0000256" key="1">
    <source>
        <dbReference type="ARBA" id="ARBA00022670"/>
    </source>
</evidence>
<dbReference type="AlphaFoldDB" id="A0A3A1TTV3"/>
<dbReference type="Gene3D" id="2.30.42.10">
    <property type="match status" value="1"/>
</dbReference>
<keyword evidence="1" id="KW-0645">Protease</keyword>
<keyword evidence="4" id="KW-1133">Transmembrane helix</keyword>
<dbReference type="PANTHER" id="PTHR43343">
    <property type="entry name" value="PEPTIDASE S12"/>
    <property type="match status" value="1"/>
</dbReference>
<dbReference type="Pfam" id="PF13180">
    <property type="entry name" value="PDZ_2"/>
    <property type="match status" value="1"/>
</dbReference>
<comment type="caution">
    <text evidence="6">The sequence shown here is derived from an EMBL/GenBank/DDBJ whole genome shotgun (WGS) entry which is preliminary data.</text>
</comment>
<feature type="compositionally biased region" description="Gly residues" evidence="3">
    <location>
        <begin position="106"/>
        <end position="157"/>
    </location>
</feature>
<feature type="region of interest" description="Disordered" evidence="3">
    <location>
        <begin position="1"/>
        <end position="63"/>
    </location>
</feature>
<dbReference type="InterPro" id="IPR001478">
    <property type="entry name" value="PDZ"/>
</dbReference>
<dbReference type="SMART" id="SM00228">
    <property type="entry name" value="PDZ"/>
    <property type="match status" value="1"/>
</dbReference>